<evidence type="ECO:0000256" key="3">
    <source>
        <dbReference type="ARBA" id="ARBA00022692"/>
    </source>
</evidence>
<comment type="similarity">
    <text evidence="2 7">Belongs to the DPM2 family.</text>
</comment>
<evidence type="ECO:0000313" key="8">
    <source>
        <dbReference type="EMBL" id="ORE16448.1"/>
    </source>
</evidence>
<dbReference type="UniPathway" id="UPA00378"/>
<organism evidence="8 9">
    <name type="scientific">Rhizopus microsporus</name>
    <dbReference type="NCBI Taxonomy" id="58291"/>
    <lineage>
        <taxon>Eukaryota</taxon>
        <taxon>Fungi</taxon>
        <taxon>Fungi incertae sedis</taxon>
        <taxon>Mucoromycota</taxon>
        <taxon>Mucoromycotina</taxon>
        <taxon>Mucoromycetes</taxon>
        <taxon>Mucorales</taxon>
        <taxon>Mucorineae</taxon>
        <taxon>Rhizopodaceae</taxon>
        <taxon>Rhizopus</taxon>
    </lineage>
</organism>
<keyword evidence="6 7" id="KW-0472">Membrane</keyword>
<dbReference type="PANTHER" id="PTHR15039:SF11">
    <property type="entry name" value="DOLICHOL PHOSPHATE-MANNOSE BIOSYNTHESIS REGULATORY PROTEIN"/>
    <property type="match status" value="1"/>
</dbReference>
<evidence type="ECO:0000256" key="7">
    <source>
        <dbReference type="RuleBase" id="RU365084"/>
    </source>
</evidence>
<dbReference type="GO" id="GO:0005789">
    <property type="term" value="C:endoplasmic reticulum membrane"/>
    <property type="evidence" value="ECO:0007669"/>
    <property type="project" value="UniProtKB-SubCell"/>
</dbReference>
<keyword evidence="5 7" id="KW-1133">Transmembrane helix</keyword>
<comment type="function">
    <text evidence="7">Regulatory subunit of the dolichol-phosphate mannose (DPM) synthase complex; essential for the ER localization.</text>
</comment>
<dbReference type="OMA" id="YTLWIIV"/>
<evidence type="ECO:0000256" key="4">
    <source>
        <dbReference type="ARBA" id="ARBA00022824"/>
    </source>
</evidence>
<keyword evidence="4 7" id="KW-0256">Endoplasmic reticulum</keyword>
<dbReference type="AlphaFoldDB" id="A0A1X0RX22"/>
<protein>
    <recommendedName>
        <fullName evidence="7">Dolichol phosphate-mannose biosynthesis regulatory protein</fullName>
    </recommendedName>
</protein>
<proteinExistence type="inferred from homology"/>
<gene>
    <name evidence="8" type="ORF">BCV71DRAFT_148840</name>
</gene>
<feature type="non-terminal residue" evidence="8">
    <location>
        <position position="71"/>
    </location>
</feature>
<dbReference type="Proteomes" id="UP000242381">
    <property type="component" value="Unassembled WGS sequence"/>
</dbReference>
<dbReference type="PANTHER" id="PTHR15039">
    <property type="entry name" value="DOLICHOL PHOSPHATE-MANNOSE BIOSYNTHESIS REGULATORY PROTEIN"/>
    <property type="match status" value="1"/>
</dbReference>
<dbReference type="Pfam" id="PF07297">
    <property type="entry name" value="DPM2"/>
    <property type="match status" value="1"/>
</dbReference>
<evidence type="ECO:0000256" key="2">
    <source>
        <dbReference type="ARBA" id="ARBA00005478"/>
    </source>
</evidence>
<feature type="non-terminal residue" evidence="8">
    <location>
        <position position="1"/>
    </location>
</feature>
<dbReference type="GO" id="GO:0016757">
    <property type="term" value="F:glycosyltransferase activity"/>
    <property type="evidence" value="ECO:0007669"/>
    <property type="project" value="UniProtKB-KW"/>
</dbReference>
<evidence type="ECO:0000256" key="5">
    <source>
        <dbReference type="ARBA" id="ARBA00022989"/>
    </source>
</evidence>
<reference evidence="8 9" key="1">
    <citation type="journal article" date="2016" name="Proc. Natl. Acad. Sci. U.S.A.">
        <title>Lipid metabolic changes in an early divergent fungus govern the establishment of a mutualistic symbiosis with endobacteria.</title>
        <authorList>
            <person name="Lastovetsky O.A."/>
            <person name="Gaspar M.L."/>
            <person name="Mondo S.J."/>
            <person name="LaButti K.M."/>
            <person name="Sandor L."/>
            <person name="Grigoriev I.V."/>
            <person name="Henry S.A."/>
            <person name="Pawlowska T.E."/>
        </authorList>
    </citation>
    <scope>NUCLEOTIDE SEQUENCE [LARGE SCALE GENOMIC DNA]</scope>
    <source>
        <strain evidence="8 9">ATCC 11559</strain>
    </source>
</reference>
<comment type="pathway">
    <text evidence="7">Protein modification; protein glycosylation.</text>
</comment>
<dbReference type="EMBL" id="KV921385">
    <property type="protein sequence ID" value="ORE16448.1"/>
    <property type="molecule type" value="Genomic_DNA"/>
</dbReference>
<dbReference type="GO" id="GO:0033185">
    <property type="term" value="C:dolichol-phosphate-mannose synthase complex"/>
    <property type="evidence" value="ECO:0007669"/>
    <property type="project" value="TreeGrafter"/>
</dbReference>
<evidence type="ECO:0000256" key="6">
    <source>
        <dbReference type="ARBA" id="ARBA00023136"/>
    </source>
</evidence>
<evidence type="ECO:0000313" key="9">
    <source>
        <dbReference type="Proteomes" id="UP000242381"/>
    </source>
</evidence>
<sequence>DKTIGAISFCSLFALFIYYTIWVLVMPFVDKGHPLHNYFLDWQYAIKIPLMIMIVCLTVILTFLALIMIKT</sequence>
<keyword evidence="3 7" id="KW-0812">Transmembrane</keyword>
<dbReference type="VEuPathDB" id="FungiDB:BCV72DRAFT_177354"/>
<evidence type="ECO:0000256" key="1">
    <source>
        <dbReference type="ARBA" id="ARBA00004477"/>
    </source>
</evidence>
<comment type="subunit">
    <text evidence="7">Component of the dolichol-phosphate mannose (DPM) synthase complex.</text>
</comment>
<dbReference type="GO" id="GO:0006506">
    <property type="term" value="P:GPI anchor biosynthetic process"/>
    <property type="evidence" value="ECO:0007669"/>
    <property type="project" value="TreeGrafter"/>
</dbReference>
<dbReference type="GO" id="GO:0030234">
    <property type="term" value="F:enzyme regulator activity"/>
    <property type="evidence" value="ECO:0007669"/>
    <property type="project" value="UniProtKB-UniRule"/>
</dbReference>
<keyword evidence="8" id="KW-0328">Glycosyltransferase</keyword>
<accession>A0A1X0RX22</accession>
<dbReference type="GO" id="GO:0180047">
    <property type="term" value="P:dolichol phosphate mannose biosynthetic process"/>
    <property type="evidence" value="ECO:0007669"/>
    <property type="project" value="InterPro"/>
</dbReference>
<feature type="transmembrane region" description="Helical" evidence="7">
    <location>
        <begin position="48"/>
        <end position="69"/>
    </location>
</feature>
<keyword evidence="8" id="KW-0808">Transferase</keyword>
<dbReference type="InterPro" id="IPR009914">
    <property type="entry name" value="DPM2"/>
</dbReference>
<feature type="transmembrane region" description="Helical" evidence="7">
    <location>
        <begin position="7"/>
        <end position="28"/>
    </location>
</feature>
<name>A0A1X0RX22_RHIZD</name>
<comment type="subcellular location">
    <subcellularLocation>
        <location evidence="1 7">Endoplasmic reticulum membrane</location>
        <topology evidence="1 7">Multi-pass membrane protein</topology>
    </subcellularLocation>
</comment>